<dbReference type="PANTHER" id="PTHR43825">
    <property type="entry name" value="PYRUVATE DEHYDROGENASE E1 COMPONENT"/>
    <property type="match status" value="1"/>
</dbReference>
<dbReference type="Proteomes" id="UP000231469">
    <property type="component" value="Unassembled WGS sequence"/>
</dbReference>
<dbReference type="CDD" id="cd07033">
    <property type="entry name" value="TPP_PYR_DXS_TK_like"/>
    <property type="match status" value="1"/>
</dbReference>
<organism evidence="2 3">
    <name type="scientific">bacterium (Candidatus Gribaldobacteria) CG_4_10_14_0_2_um_filter_36_18</name>
    <dbReference type="NCBI Taxonomy" id="2014264"/>
    <lineage>
        <taxon>Bacteria</taxon>
        <taxon>Candidatus Gribaldobacteria</taxon>
    </lineage>
</organism>
<sequence>MRELRISFVKTLIELAKKDKDIVLLNDDTGFNLFEDFEKKFPGQYINCGITEQTYMGIAAGLAQSGKKPYVYGIIPFAIMRCYEQLRTDVCYHNANVKVVAVGGYQYYKFLGFTHNIENDEDIKILKHLPNIKIYTPKTSEEVEKIVKGEYKRKGPAYIRL</sequence>
<reference evidence="3" key="1">
    <citation type="submission" date="2017-09" db="EMBL/GenBank/DDBJ databases">
        <title>Depth-based differentiation of microbial function through sediment-hosted aquifers and enrichment of novel symbionts in the deep terrestrial subsurface.</title>
        <authorList>
            <person name="Probst A.J."/>
            <person name="Ladd B."/>
            <person name="Jarett J.K."/>
            <person name="Geller-Mcgrath D.E."/>
            <person name="Sieber C.M.K."/>
            <person name="Emerson J.B."/>
            <person name="Anantharaman K."/>
            <person name="Thomas B.C."/>
            <person name="Malmstrom R."/>
            <person name="Stieglmeier M."/>
            <person name="Klingl A."/>
            <person name="Woyke T."/>
            <person name="Ryan C.M."/>
            <person name="Banfield J.F."/>
        </authorList>
    </citation>
    <scope>NUCLEOTIDE SEQUENCE [LARGE SCALE GENOMIC DNA]</scope>
</reference>
<accession>A0A2M7VKD8</accession>
<dbReference type="SMART" id="SM00861">
    <property type="entry name" value="Transket_pyr"/>
    <property type="match status" value="1"/>
</dbReference>
<proteinExistence type="predicted"/>
<dbReference type="AlphaFoldDB" id="A0A2M7VKD8"/>
<comment type="caution">
    <text evidence="2">The sequence shown here is derived from an EMBL/GenBank/DDBJ whole genome shotgun (WGS) entry which is preliminary data.</text>
</comment>
<protein>
    <recommendedName>
        <fullName evidence="1">Transketolase-like pyrimidine-binding domain-containing protein</fullName>
    </recommendedName>
</protein>
<name>A0A2M7VKD8_9BACT</name>
<dbReference type="Pfam" id="PF02779">
    <property type="entry name" value="Transket_pyr"/>
    <property type="match status" value="1"/>
</dbReference>
<evidence type="ECO:0000313" key="3">
    <source>
        <dbReference type="Proteomes" id="UP000231469"/>
    </source>
</evidence>
<dbReference type="InterPro" id="IPR029061">
    <property type="entry name" value="THDP-binding"/>
</dbReference>
<dbReference type="PANTHER" id="PTHR43825:SF5">
    <property type="entry name" value="HYPOTHETICAL TRANSKETOLASE FAMILY PROTEIN"/>
    <property type="match status" value="1"/>
</dbReference>
<feature type="domain" description="Transketolase-like pyrimidine-binding" evidence="1">
    <location>
        <begin position="2"/>
        <end position="161"/>
    </location>
</feature>
<evidence type="ECO:0000313" key="2">
    <source>
        <dbReference type="EMBL" id="PJA02315.1"/>
    </source>
</evidence>
<evidence type="ECO:0000259" key="1">
    <source>
        <dbReference type="SMART" id="SM00861"/>
    </source>
</evidence>
<dbReference type="EMBL" id="PFPS01000062">
    <property type="protein sequence ID" value="PJA02315.1"/>
    <property type="molecule type" value="Genomic_DNA"/>
</dbReference>
<dbReference type="Gene3D" id="3.40.50.970">
    <property type="match status" value="1"/>
</dbReference>
<dbReference type="SUPFAM" id="SSF52518">
    <property type="entry name" value="Thiamin diphosphate-binding fold (THDP-binding)"/>
    <property type="match status" value="1"/>
</dbReference>
<dbReference type="InterPro" id="IPR005475">
    <property type="entry name" value="Transketolase-like_Pyr-bd"/>
</dbReference>
<gene>
    <name evidence="2" type="ORF">COX73_01435</name>
</gene>
<dbReference type="InterPro" id="IPR051157">
    <property type="entry name" value="PDH/Transketolase"/>
</dbReference>